<keyword evidence="2" id="KW-1133">Transmembrane helix</keyword>
<name>A0A1C7LMK3_GRIFR</name>
<evidence type="ECO:0008006" key="5">
    <source>
        <dbReference type="Google" id="ProtNLM"/>
    </source>
</evidence>
<reference evidence="3 4" key="1">
    <citation type="submission" date="2016-03" db="EMBL/GenBank/DDBJ databases">
        <title>Whole genome sequencing of Grifola frondosa 9006-11.</title>
        <authorList>
            <person name="Min B."/>
            <person name="Park H."/>
            <person name="Kim J.-G."/>
            <person name="Cho H."/>
            <person name="Oh Y.-L."/>
            <person name="Kong W.-S."/>
            <person name="Choi I.-G."/>
        </authorList>
    </citation>
    <scope>NUCLEOTIDE SEQUENCE [LARGE SCALE GENOMIC DNA]</scope>
    <source>
        <strain evidence="3 4">9006-11</strain>
    </source>
</reference>
<dbReference type="AlphaFoldDB" id="A0A1C7LMK3"/>
<evidence type="ECO:0000313" key="3">
    <source>
        <dbReference type="EMBL" id="OBZ65991.1"/>
    </source>
</evidence>
<feature type="compositionally biased region" description="Low complexity" evidence="1">
    <location>
        <begin position="246"/>
        <end position="272"/>
    </location>
</feature>
<sequence length="434" mass="46068">MAFFNNTALIVDDTDPRIAYSSGWELTASTGEYNFTKHGARSAGATAIFNFIGTGMEVYSAIGSIDVYGQPVTEYTVDGAVMGTYDAPVIAPGYYESKVMVFRSPLLSAADHKHVITNVNGTYPCEFWLDYILYTPSQSSMTSSSTTSMSSASDSSSSTNSCVVQFRSLVFDRSPSTTSTIAVAIAKTPPAGAIVGGVIGGVAVIALVILAYLFLCNRGRRTRHIPFVPDLQPYMGRQSDGPPSATPIASAMGAAPAPTTPSSASVVPYPVSDTSPSTVQSPGLPAASSTSSPSKRSASNTVLQAQVQQVAEAPLLIIQHSDSGRLGTSNIREPSSKPSPHRRIVLLVGICLAVLAVAMLFNATALLVDDGDLTSIQYSEGWIFDQQASEFTYVTTGIMITKIKMSFDSRILGLSRRLLQNHKSWLCESPGRVQ</sequence>
<evidence type="ECO:0000256" key="2">
    <source>
        <dbReference type="SAM" id="Phobius"/>
    </source>
</evidence>
<keyword evidence="2" id="KW-0812">Transmembrane</keyword>
<evidence type="ECO:0000313" key="4">
    <source>
        <dbReference type="Proteomes" id="UP000092993"/>
    </source>
</evidence>
<keyword evidence="2" id="KW-0472">Membrane</keyword>
<dbReference type="Gene3D" id="2.60.120.260">
    <property type="entry name" value="Galactose-binding domain-like"/>
    <property type="match status" value="1"/>
</dbReference>
<comment type="caution">
    <text evidence="3">The sequence shown here is derived from an EMBL/GenBank/DDBJ whole genome shotgun (WGS) entry which is preliminary data.</text>
</comment>
<gene>
    <name evidence="3" type="ORF">A0H81_14034</name>
</gene>
<evidence type="ECO:0000256" key="1">
    <source>
        <dbReference type="SAM" id="MobiDB-lite"/>
    </source>
</evidence>
<feature type="compositionally biased region" description="Low complexity" evidence="1">
    <location>
        <begin position="281"/>
        <end position="303"/>
    </location>
</feature>
<organism evidence="3 4">
    <name type="scientific">Grifola frondosa</name>
    <name type="common">Maitake</name>
    <name type="synonym">Polyporus frondosus</name>
    <dbReference type="NCBI Taxonomy" id="5627"/>
    <lineage>
        <taxon>Eukaryota</taxon>
        <taxon>Fungi</taxon>
        <taxon>Dikarya</taxon>
        <taxon>Basidiomycota</taxon>
        <taxon>Agaricomycotina</taxon>
        <taxon>Agaricomycetes</taxon>
        <taxon>Polyporales</taxon>
        <taxon>Grifolaceae</taxon>
        <taxon>Grifola</taxon>
    </lineage>
</organism>
<dbReference type="Proteomes" id="UP000092993">
    <property type="component" value="Unassembled WGS sequence"/>
</dbReference>
<feature type="region of interest" description="Disordered" evidence="1">
    <location>
        <begin position="232"/>
        <end position="303"/>
    </location>
</feature>
<proteinExistence type="predicted"/>
<feature type="transmembrane region" description="Helical" evidence="2">
    <location>
        <begin position="344"/>
        <end position="368"/>
    </location>
</feature>
<dbReference type="OrthoDB" id="2757989at2759"/>
<dbReference type="EMBL" id="LUGG01000035">
    <property type="protein sequence ID" value="OBZ65991.1"/>
    <property type="molecule type" value="Genomic_DNA"/>
</dbReference>
<accession>A0A1C7LMK3</accession>
<dbReference type="OMA" id="YSSGWEL"/>
<protein>
    <recommendedName>
        <fullName evidence="5">Transmembrane protein</fullName>
    </recommendedName>
</protein>
<keyword evidence="4" id="KW-1185">Reference proteome</keyword>
<feature type="transmembrane region" description="Helical" evidence="2">
    <location>
        <begin position="193"/>
        <end position="215"/>
    </location>
</feature>